<evidence type="ECO:0000313" key="3">
    <source>
        <dbReference type="EMBL" id="CAJ1930451.1"/>
    </source>
</evidence>
<keyword evidence="4" id="KW-1185">Reference proteome</keyword>
<dbReference type="PANTHER" id="PTHR46115">
    <property type="entry name" value="THIOREDOXIN-LIKE PROTEIN 1"/>
    <property type="match status" value="1"/>
</dbReference>
<accession>A0AAD2FGR0</accession>
<evidence type="ECO:0000256" key="1">
    <source>
        <dbReference type="ARBA" id="ARBA00023157"/>
    </source>
</evidence>
<protein>
    <recommendedName>
        <fullName evidence="2">Thioredoxin domain-containing protein</fullName>
    </recommendedName>
</protein>
<feature type="domain" description="Thioredoxin" evidence="2">
    <location>
        <begin position="15"/>
        <end position="123"/>
    </location>
</feature>
<proteinExistence type="predicted"/>
<dbReference type="AlphaFoldDB" id="A0AAD2FGR0"/>
<evidence type="ECO:0000259" key="2">
    <source>
        <dbReference type="PROSITE" id="PS51352"/>
    </source>
</evidence>
<comment type="caution">
    <text evidence="3">The sequence shown here is derived from an EMBL/GenBank/DDBJ whole genome shotgun (WGS) entry which is preliminary data.</text>
</comment>
<reference evidence="3" key="1">
    <citation type="submission" date="2023-08" db="EMBL/GenBank/DDBJ databases">
        <authorList>
            <person name="Audoor S."/>
            <person name="Bilcke G."/>
        </authorList>
    </citation>
    <scope>NUCLEOTIDE SEQUENCE</scope>
</reference>
<organism evidence="3 4">
    <name type="scientific">Cylindrotheca closterium</name>
    <dbReference type="NCBI Taxonomy" id="2856"/>
    <lineage>
        <taxon>Eukaryota</taxon>
        <taxon>Sar</taxon>
        <taxon>Stramenopiles</taxon>
        <taxon>Ochrophyta</taxon>
        <taxon>Bacillariophyta</taxon>
        <taxon>Bacillariophyceae</taxon>
        <taxon>Bacillariophycidae</taxon>
        <taxon>Bacillariales</taxon>
        <taxon>Bacillariaceae</taxon>
        <taxon>Cylindrotheca</taxon>
    </lineage>
</organism>
<dbReference type="InterPro" id="IPR017937">
    <property type="entry name" value="Thioredoxin_CS"/>
</dbReference>
<dbReference type="PROSITE" id="PS51352">
    <property type="entry name" value="THIOREDOXIN_2"/>
    <property type="match status" value="1"/>
</dbReference>
<dbReference type="Gene3D" id="3.40.30.10">
    <property type="entry name" value="Glutaredoxin"/>
    <property type="match status" value="1"/>
</dbReference>
<evidence type="ECO:0000313" key="4">
    <source>
        <dbReference type="Proteomes" id="UP001295423"/>
    </source>
</evidence>
<gene>
    <name evidence="3" type="ORF">CYCCA115_LOCUS1945</name>
</gene>
<sequence length="123" mass="13828">MALRLTYSLKKVTSPMLGQRFMSVINISDMDATTKFQEVNQKNIMYFTATWCPPCKAIKPVYEELAKKYDGVSFGKIDVDDNSEAAAEFQISAVPTFIFSNGQRFSGADPNQLEQLIKALDEE</sequence>
<dbReference type="Pfam" id="PF00085">
    <property type="entry name" value="Thioredoxin"/>
    <property type="match status" value="1"/>
</dbReference>
<dbReference type="InterPro" id="IPR036249">
    <property type="entry name" value="Thioredoxin-like_sf"/>
</dbReference>
<dbReference type="InterPro" id="IPR013766">
    <property type="entry name" value="Thioredoxin_domain"/>
</dbReference>
<keyword evidence="1" id="KW-1015">Disulfide bond</keyword>
<dbReference type="SUPFAM" id="SSF52833">
    <property type="entry name" value="Thioredoxin-like"/>
    <property type="match status" value="1"/>
</dbReference>
<dbReference type="CDD" id="cd02947">
    <property type="entry name" value="TRX_family"/>
    <property type="match status" value="1"/>
</dbReference>
<dbReference type="EMBL" id="CAKOGP040000113">
    <property type="protein sequence ID" value="CAJ1930451.1"/>
    <property type="molecule type" value="Genomic_DNA"/>
</dbReference>
<name>A0AAD2FGR0_9STRA</name>
<dbReference type="PROSITE" id="PS00194">
    <property type="entry name" value="THIOREDOXIN_1"/>
    <property type="match status" value="1"/>
</dbReference>
<dbReference type="Proteomes" id="UP001295423">
    <property type="component" value="Unassembled WGS sequence"/>
</dbReference>